<dbReference type="RefSeq" id="XP_064770297.1">
    <property type="nucleotide sequence ID" value="XM_064915428.1"/>
</dbReference>
<dbReference type="InterPro" id="IPR009291">
    <property type="entry name" value="Vps62"/>
</dbReference>
<evidence type="ECO:0000313" key="3">
    <source>
        <dbReference type="Proteomes" id="UP001498771"/>
    </source>
</evidence>
<feature type="chain" id="PRO_5046971131" description="Vacuolar protein sorting-associated protein 62" evidence="1">
    <location>
        <begin position="33"/>
        <end position="414"/>
    </location>
</feature>
<keyword evidence="1" id="KW-0732">Signal</keyword>
<dbReference type="EMBL" id="JBBJBU010000001">
    <property type="protein sequence ID" value="KAK7207264.1"/>
    <property type="molecule type" value="Genomic_DNA"/>
</dbReference>
<gene>
    <name evidence="2" type="ORF">BZA70DRAFT_8111</name>
</gene>
<keyword evidence="3" id="KW-1185">Reference proteome</keyword>
<sequence length="414" mass="46807">MTSTCFGWASGARSLALVLMSLVLISSSGAEASPMEVFKAWVTGSANTQADDWSVKPGQIPDYVLKYAPTVHLYSEEVYLPCDVRDFVSHMYPVMDGKNITEGINFPMTLYDVGRLPREENVFLTSTDDFDVDPDWITGRGNLPDIETGEVPVPAILIVFDKGDGWVDSFWFYFYAFNLGPFVMGGGPYGNHIGDWEHSILRFYKGEPHSLWMSAHGGGSGFSFKALEKKEGDPNRPVIYSGRGTHANYGSAGQHSHDLPFRMLSDFTDRGPLWDPAKNYLGYTYDGTTVCGEGDTTDVNAEWLYFPGHWGDDKLPPDDPRQHFHPFEWRYIEGPTGPLWKHLDRTVVCQQPKWYNYWGTCRVRNTLEYGEGVESEGYGCAGVLDHIWPSFLGSFVRLWFWGGWFCGFVDWMWG</sequence>
<organism evidence="2 3">
    <name type="scientific">Myxozyma melibiosi</name>
    <dbReference type="NCBI Taxonomy" id="54550"/>
    <lineage>
        <taxon>Eukaryota</taxon>
        <taxon>Fungi</taxon>
        <taxon>Dikarya</taxon>
        <taxon>Ascomycota</taxon>
        <taxon>Saccharomycotina</taxon>
        <taxon>Lipomycetes</taxon>
        <taxon>Lipomycetales</taxon>
        <taxon>Lipomycetaceae</taxon>
        <taxon>Myxozyma</taxon>
    </lineage>
</organism>
<proteinExistence type="predicted"/>
<evidence type="ECO:0008006" key="4">
    <source>
        <dbReference type="Google" id="ProtNLM"/>
    </source>
</evidence>
<protein>
    <recommendedName>
        <fullName evidence="4">Vacuolar protein sorting-associated protein 62</fullName>
    </recommendedName>
</protein>
<dbReference type="InterPro" id="IPR053102">
    <property type="entry name" value="VPS_Associated"/>
</dbReference>
<dbReference type="Pfam" id="PF06101">
    <property type="entry name" value="Vps62"/>
    <property type="match status" value="1"/>
</dbReference>
<dbReference type="GeneID" id="90040940"/>
<dbReference type="PANTHER" id="PTHR48220:SF1">
    <property type="entry name" value="VACUOLAR PROTEIN SORTING-ASSOCIATED PROTEIN 62-RELATED"/>
    <property type="match status" value="1"/>
</dbReference>
<dbReference type="PANTHER" id="PTHR48220">
    <property type="match status" value="1"/>
</dbReference>
<evidence type="ECO:0000256" key="1">
    <source>
        <dbReference type="SAM" id="SignalP"/>
    </source>
</evidence>
<name>A0ABR1FBN7_9ASCO</name>
<feature type="signal peptide" evidence="1">
    <location>
        <begin position="1"/>
        <end position="32"/>
    </location>
</feature>
<comment type="caution">
    <text evidence="2">The sequence shown here is derived from an EMBL/GenBank/DDBJ whole genome shotgun (WGS) entry which is preliminary data.</text>
</comment>
<accession>A0ABR1FBN7</accession>
<reference evidence="2 3" key="1">
    <citation type="submission" date="2024-03" db="EMBL/GenBank/DDBJ databases">
        <title>Genome-scale model development and genomic sequencing of the oleaginous clade Lipomyces.</title>
        <authorList>
            <consortium name="Lawrence Berkeley National Laboratory"/>
            <person name="Czajka J.J."/>
            <person name="Han Y."/>
            <person name="Kim J."/>
            <person name="Mondo S.J."/>
            <person name="Hofstad B.A."/>
            <person name="Robles A."/>
            <person name="Haridas S."/>
            <person name="Riley R."/>
            <person name="LaButti K."/>
            <person name="Pangilinan J."/>
            <person name="Andreopoulos W."/>
            <person name="Lipzen A."/>
            <person name="Yan J."/>
            <person name="Wang M."/>
            <person name="Ng V."/>
            <person name="Grigoriev I.V."/>
            <person name="Spatafora J.W."/>
            <person name="Magnuson J.K."/>
            <person name="Baker S.E."/>
            <person name="Pomraning K.R."/>
        </authorList>
    </citation>
    <scope>NUCLEOTIDE SEQUENCE [LARGE SCALE GENOMIC DNA]</scope>
    <source>
        <strain evidence="2 3">Phaff 52-87</strain>
    </source>
</reference>
<evidence type="ECO:0000313" key="2">
    <source>
        <dbReference type="EMBL" id="KAK7207264.1"/>
    </source>
</evidence>
<dbReference type="Proteomes" id="UP001498771">
    <property type="component" value="Unassembled WGS sequence"/>
</dbReference>